<dbReference type="EMBL" id="JAQQKX010000019">
    <property type="protein sequence ID" value="MDC7685020.1"/>
    <property type="molecule type" value="Genomic_DNA"/>
</dbReference>
<organism evidence="2 3">
    <name type="scientific">Asticcacaulis aquaticus</name>
    <dbReference type="NCBI Taxonomy" id="2984212"/>
    <lineage>
        <taxon>Bacteria</taxon>
        <taxon>Pseudomonadati</taxon>
        <taxon>Pseudomonadota</taxon>
        <taxon>Alphaproteobacteria</taxon>
        <taxon>Caulobacterales</taxon>
        <taxon>Caulobacteraceae</taxon>
        <taxon>Asticcacaulis</taxon>
    </lineage>
</organism>
<dbReference type="PANTHER" id="PTHR33164:SF43">
    <property type="entry name" value="HTH-TYPE TRANSCRIPTIONAL REPRESSOR YETL"/>
    <property type="match status" value="1"/>
</dbReference>
<dbReference type="Gene3D" id="1.10.10.10">
    <property type="entry name" value="Winged helix-like DNA-binding domain superfamily/Winged helix DNA-binding domain"/>
    <property type="match status" value="1"/>
</dbReference>
<dbReference type="RefSeq" id="WP_272749519.1">
    <property type="nucleotide sequence ID" value="NZ_JAQQKX010000019.1"/>
</dbReference>
<gene>
    <name evidence="2" type="ORF">PQU92_17175</name>
</gene>
<comment type="caution">
    <text evidence="2">The sequence shown here is derived from an EMBL/GenBank/DDBJ whole genome shotgun (WGS) entry which is preliminary data.</text>
</comment>
<name>A0ABT5HY65_9CAUL</name>
<dbReference type="PANTHER" id="PTHR33164">
    <property type="entry name" value="TRANSCRIPTIONAL REGULATOR, MARR FAMILY"/>
    <property type="match status" value="1"/>
</dbReference>
<proteinExistence type="predicted"/>
<evidence type="ECO:0000259" key="1">
    <source>
        <dbReference type="PROSITE" id="PS50995"/>
    </source>
</evidence>
<reference evidence="2 3" key="1">
    <citation type="submission" date="2023-01" db="EMBL/GenBank/DDBJ databases">
        <title>Novel species of the genus Asticcacaulis isolated from rivers.</title>
        <authorList>
            <person name="Lu H."/>
        </authorList>
    </citation>
    <scope>NUCLEOTIDE SEQUENCE [LARGE SCALE GENOMIC DNA]</scope>
    <source>
        <strain evidence="2 3">BYS171W</strain>
    </source>
</reference>
<evidence type="ECO:0000313" key="2">
    <source>
        <dbReference type="EMBL" id="MDC7685020.1"/>
    </source>
</evidence>
<dbReference type="InterPro" id="IPR039422">
    <property type="entry name" value="MarR/SlyA-like"/>
</dbReference>
<evidence type="ECO:0000313" key="3">
    <source>
        <dbReference type="Proteomes" id="UP001214854"/>
    </source>
</evidence>
<dbReference type="SUPFAM" id="SSF46785">
    <property type="entry name" value="Winged helix' DNA-binding domain"/>
    <property type="match status" value="1"/>
</dbReference>
<dbReference type="SMART" id="SM00347">
    <property type="entry name" value="HTH_MARR"/>
    <property type="match status" value="1"/>
</dbReference>
<dbReference type="InterPro" id="IPR036390">
    <property type="entry name" value="WH_DNA-bd_sf"/>
</dbReference>
<dbReference type="InterPro" id="IPR000835">
    <property type="entry name" value="HTH_MarR-typ"/>
</dbReference>
<dbReference type="InterPro" id="IPR036388">
    <property type="entry name" value="WH-like_DNA-bd_sf"/>
</dbReference>
<accession>A0ABT5HY65</accession>
<protein>
    <submittedName>
        <fullName evidence="2">MarR family transcriptional regulator</fullName>
    </submittedName>
</protein>
<feature type="domain" description="HTH marR-type" evidence="1">
    <location>
        <begin position="8"/>
        <end position="140"/>
    </location>
</feature>
<dbReference type="PROSITE" id="PS50995">
    <property type="entry name" value="HTH_MARR_2"/>
    <property type="match status" value="1"/>
</dbReference>
<keyword evidence="3" id="KW-1185">Reference proteome</keyword>
<sequence>MPDLPSDTTELAARFQNLATRLLRQARVLDGGSAITSAQYAAMSTLYTHPGIPLTELAALEKVAHPTMSRLVNALIGLDMVARTPHPTDKRTVSLSLTAAGRAAYERVYARRLALMGALLARLKPETVADLIENLDAWLDPKT</sequence>
<dbReference type="Proteomes" id="UP001214854">
    <property type="component" value="Unassembled WGS sequence"/>
</dbReference>
<dbReference type="Pfam" id="PF01047">
    <property type="entry name" value="MarR"/>
    <property type="match status" value="1"/>
</dbReference>